<dbReference type="PANTHER" id="PTHR28263">
    <property type="entry name" value="GOLGI TO ER TRAFFIC PROTEIN 2"/>
    <property type="match status" value="1"/>
</dbReference>
<gene>
    <name evidence="6" type="ORF">MKZ38_009766</name>
</gene>
<keyword evidence="2 5" id="KW-1133">Transmembrane helix</keyword>
<evidence type="ECO:0000256" key="5">
    <source>
        <dbReference type="SAM" id="Phobius"/>
    </source>
</evidence>
<feature type="compositionally biased region" description="Polar residues" evidence="4">
    <location>
        <begin position="165"/>
        <end position="174"/>
    </location>
</feature>
<feature type="region of interest" description="Disordered" evidence="4">
    <location>
        <begin position="123"/>
        <end position="305"/>
    </location>
</feature>
<reference evidence="6" key="1">
    <citation type="submission" date="2022-07" db="EMBL/GenBank/DDBJ databases">
        <title>Draft genome sequence of Zalerion maritima ATCC 34329, a (micro)plastics degrading marine fungus.</title>
        <authorList>
            <person name="Paco A."/>
            <person name="Goncalves M.F.M."/>
            <person name="Rocha-Santos T.A.P."/>
            <person name="Alves A."/>
        </authorList>
    </citation>
    <scope>NUCLEOTIDE SEQUENCE</scope>
    <source>
        <strain evidence="6">ATCC 34329</strain>
    </source>
</reference>
<feature type="transmembrane region" description="Helical" evidence="5">
    <location>
        <begin position="419"/>
        <end position="438"/>
    </location>
</feature>
<feature type="compositionally biased region" description="Basic and acidic residues" evidence="4">
    <location>
        <begin position="18"/>
        <end position="28"/>
    </location>
</feature>
<proteinExistence type="predicted"/>
<evidence type="ECO:0000256" key="3">
    <source>
        <dbReference type="ARBA" id="ARBA00023136"/>
    </source>
</evidence>
<protein>
    <submittedName>
        <fullName evidence="6">Uncharacterized protein</fullName>
    </submittedName>
</protein>
<accession>A0AAD5RZD8</accession>
<keyword evidence="7" id="KW-1185">Reference proteome</keyword>
<name>A0AAD5RZD8_9PEZI</name>
<feature type="compositionally biased region" description="Low complexity" evidence="4">
    <location>
        <begin position="126"/>
        <end position="149"/>
    </location>
</feature>
<feature type="transmembrane region" description="Helical" evidence="5">
    <location>
        <begin position="388"/>
        <end position="407"/>
    </location>
</feature>
<dbReference type="InterPro" id="IPR028143">
    <property type="entry name" value="Get2/sif1"/>
</dbReference>
<feature type="region of interest" description="Disordered" evidence="4">
    <location>
        <begin position="1"/>
        <end position="28"/>
    </location>
</feature>
<dbReference type="Proteomes" id="UP001201980">
    <property type="component" value="Unassembled WGS sequence"/>
</dbReference>
<evidence type="ECO:0000313" key="6">
    <source>
        <dbReference type="EMBL" id="KAJ2906903.1"/>
    </source>
</evidence>
<sequence>MTEQPAAQEDAAAQRATEQARLRKERREARIRAGGASRLNKITGVAGNVPGGESYLSTYFPRQQYQLCPLPFASHLSTIMSHITLCCPYRLGLFQASTAAIIIPCHAYHNCKLTTPLLSSTETASPQATFPAPTPNPAAAASAASGTETPDPPEGDIAEHFPASSPGSGFSTAHPTDAQLRHMMLNFDTPPSSNTPPPPVDGAGGAGAGGGMPQMPPGMENDPFAQMLRQMMTAGPPPGSSPGGTPGVGSGAGGFPAMPGMGGPGGPGGPGADPFAAFSSLLNPAAGAQPGGQSPFGTPGQPTQIQAAKAKPLHIWRILHTLFTLGLIIYFAVGTIHYSGTLSQRSLTFHAQHLEEDSKDGADPDFDSSDSPTLNPYYDPHFAHGQKVFFISFATLESLLLTSRYLIERFSPGSRMDTRSGMLWSIAGFLPAPLGNWLETGLRYKSILDTLLQDLLLVVFVLGTVAWARS</sequence>
<feature type="compositionally biased region" description="Low complexity" evidence="4">
    <location>
        <begin position="1"/>
        <end position="17"/>
    </location>
</feature>
<dbReference type="EMBL" id="JAKWBI020000007">
    <property type="protein sequence ID" value="KAJ2906903.1"/>
    <property type="molecule type" value="Genomic_DNA"/>
</dbReference>
<keyword evidence="1 5" id="KW-0812">Transmembrane</keyword>
<keyword evidence="3 5" id="KW-0472">Membrane</keyword>
<comment type="caution">
    <text evidence="6">The sequence shown here is derived from an EMBL/GenBank/DDBJ whole genome shotgun (WGS) entry which is preliminary data.</text>
</comment>
<dbReference type="Pfam" id="PF08690">
    <property type="entry name" value="GET2"/>
    <property type="match status" value="2"/>
</dbReference>
<dbReference type="GO" id="GO:0006890">
    <property type="term" value="P:retrograde vesicle-mediated transport, Golgi to endoplasmic reticulum"/>
    <property type="evidence" value="ECO:0007669"/>
    <property type="project" value="TreeGrafter"/>
</dbReference>
<evidence type="ECO:0000313" key="7">
    <source>
        <dbReference type="Proteomes" id="UP001201980"/>
    </source>
</evidence>
<feature type="compositionally biased region" description="Gly residues" evidence="4">
    <location>
        <begin position="241"/>
        <end position="271"/>
    </location>
</feature>
<dbReference type="AlphaFoldDB" id="A0AAD5RZD8"/>
<dbReference type="PANTHER" id="PTHR28263:SF1">
    <property type="entry name" value="GOLGI TO ER TRAFFIC PROTEIN 2"/>
    <property type="match status" value="1"/>
</dbReference>
<organism evidence="6 7">
    <name type="scientific">Zalerion maritima</name>
    <dbReference type="NCBI Taxonomy" id="339359"/>
    <lineage>
        <taxon>Eukaryota</taxon>
        <taxon>Fungi</taxon>
        <taxon>Dikarya</taxon>
        <taxon>Ascomycota</taxon>
        <taxon>Pezizomycotina</taxon>
        <taxon>Sordariomycetes</taxon>
        <taxon>Lulworthiomycetidae</taxon>
        <taxon>Lulworthiales</taxon>
        <taxon>Lulworthiaceae</taxon>
        <taxon>Zalerion</taxon>
    </lineage>
</organism>
<evidence type="ECO:0000256" key="1">
    <source>
        <dbReference type="ARBA" id="ARBA00022692"/>
    </source>
</evidence>
<feature type="compositionally biased region" description="Polar residues" evidence="4">
    <location>
        <begin position="291"/>
        <end position="305"/>
    </location>
</feature>
<feature type="compositionally biased region" description="Gly residues" evidence="4">
    <location>
        <begin position="202"/>
        <end position="212"/>
    </location>
</feature>
<feature type="transmembrane region" description="Helical" evidence="5">
    <location>
        <begin position="318"/>
        <end position="338"/>
    </location>
</feature>
<feature type="transmembrane region" description="Helical" evidence="5">
    <location>
        <begin position="450"/>
        <end position="468"/>
    </location>
</feature>
<evidence type="ECO:0000256" key="4">
    <source>
        <dbReference type="SAM" id="MobiDB-lite"/>
    </source>
</evidence>
<evidence type="ECO:0000256" key="2">
    <source>
        <dbReference type="ARBA" id="ARBA00022989"/>
    </source>
</evidence>